<dbReference type="STRING" id="597456.A0A0L7RDF6"/>
<dbReference type="GO" id="GO:0032543">
    <property type="term" value="P:mitochondrial translation"/>
    <property type="evidence" value="ECO:0007669"/>
    <property type="project" value="TreeGrafter"/>
</dbReference>
<keyword evidence="3 7" id="KW-0689">Ribosomal protein</keyword>
<dbReference type="GO" id="GO:0003735">
    <property type="term" value="F:structural constituent of ribosome"/>
    <property type="evidence" value="ECO:0007669"/>
    <property type="project" value="InterPro"/>
</dbReference>
<dbReference type="Pfam" id="PF06984">
    <property type="entry name" value="MRP-L47"/>
    <property type="match status" value="1"/>
</dbReference>
<dbReference type="InterPro" id="IPR010729">
    <property type="entry name" value="Ribosomal_uL29_mit"/>
</dbReference>
<evidence type="ECO:0000313" key="8">
    <source>
        <dbReference type="Proteomes" id="UP000053825"/>
    </source>
</evidence>
<dbReference type="InterPro" id="IPR038340">
    <property type="entry name" value="MRP-L47_sf"/>
</dbReference>
<dbReference type="EMBL" id="KQ414614">
    <property type="protein sequence ID" value="KOC68878.1"/>
    <property type="molecule type" value="Genomic_DNA"/>
</dbReference>
<evidence type="ECO:0000313" key="7">
    <source>
        <dbReference type="EMBL" id="KOC68878.1"/>
    </source>
</evidence>
<protein>
    <recommendedName>
        <fullName evidence="6">Large ribosomal subunit protein uL29m</fullName>
    </recommendedName>
</protein>
<organism evidence="7 8">
    <name type="scientific">Habropoda laboriosa</name>
    <dbReference type="NCBI Taxonomy" id="597456"/>
    <lineage>
        <taxon>Eukaryota</taxon>
        <taxon>Metazoa</taxon>
        <taxon>Ecdysozoa</taxon>
        <taxon>Arthropoda</taxon>
        <taxon>Hexapoda</taxon>
        <taxon>Insecta</taxon>
        <taxon>Pterygota</taxon>
        <taxon>Neoptera</taxon>
        <taxon>Endopterygota</taxon>
        <taxon>Hymenoptera</taxon>
        <taxon>Apocrita</taxon>
        <taxon>Aculeata</taxon>
        <taxon>Apoidea</taxon>
        <taxon>Anthophila</taxon>
        <taxon>Apidae</taxon>
        <taxon>Habropoda</taxon>
    </lineage>
</organism>
<name>A0A0L7RDF6_9HYME</name>
<keyword evidence="5" id="KW-0687">Ribonucleoprotein</keyword>
<dbReference type="PANTHER" id="PTHR21183">
    <property type="entry name" value="RIBOSOMAL PROTEIN L47, MITOCHONDRIAL-RELATED"/>
    <property type="match status" value="1"/>
</dbReference>
<accession>A0A0L7RDF6</accession>
<dbReference type="Gene3D" id="6.10.330.20">
    <property type="match status" value="1"/>
</dbReference>
<evidence type="ECO:0000256" key="2">
    <source>
        <dbReference type="ARBA" id="ARBA00009254"/>
    </source>
</evidence>
<evidence type="ECO:0000256" key="1">
    <source>
        <dbReference type="ARBA" id="ARBA00004173"/>
    </source>
</evidence>
<dbReference type="AlphaFoldDB" id="A0A0L7RDF6"/>
<dbReference type="Proteomes" id="UP000053825">
    <property type="component" value="Unassembled WGS sequence"/>
</dbReference>
<comment type="subcellular location">
    <subcellularLocation>
        <location evidence="1">Mitochondrion</location>
    </subcellularLocation>
</comment>
<evidence type="ECO:0000256" key="3">
    <source>
        <dbReference type="ARBA" id="ARBA00022980"/>
    </source>
</evidence>
<dbReference type="GO" id="GO:0005762">
    <property type="term" value="C:mitochondrial large ribosomal subunit"/>
    <property type="evidence" value="ECO:0007669"/>
    <property type="project" value="TreeGrafter"/>
</dbReference>
<keyword evidence="4" id="KW-0496">Mitochondrion</keyword>
<evidence type="ECO:0000256" key="5">
    <source>
        <dbReference type="ARBA" id="ARBA00023274"/>
    </source>
</evidence>
<dbReference type="PANTHER" id="PTHR21183:SF18">
    <property type="entry name" value="LARGE RIBOSOMAL SUBUNIT PROTEIN UL29M"/>
    <property type="match status" value="1"/>
</dbReference>
<keyword evidence="8" id="KW-1185">Reference proteome</keyword>
<dbReference type="OrthoDB" id="270763at2759"/>
<comment type="similarity">
    <text evidence="2">Belongs to the universal ribosomal protein uL29 family.</text>
</comment>
<sequence length="256" mass="30862">MATFAKVVQVSKSVNNVIKQFTNLSLSQNANAICSPIFIRRIPTFHYALIHTTSRRNSLMEFFDDPKNWGANKVRVGRAWRKDELRLKNNEELHKLWFVLLKERNMLLTMEEIYKQEWKYFPNPERIDKIEDSMSNLESVVRERNRAYHLLETGTTGERPTQLKYNQLGLRYLYRLRQHIIPKYKNTLWHKTHKFSFGGYAVRKFLRLYREKLWNGKRKLRIFPNLDMEAVKEKYPLADLEKLKRFNKAEGYFPRD</sequence>
<evidence type="ECO:0000256" key="4">
    <source>
        <dbReference type="ARBA" id="ARBA00023128"/>
    </source>
</evidence>
<evidence type="ECO:0000256" key="6">
    <source>
        <dbReference type="ARBA" id="ARBA00035289"/>
    </source>
</evidence>
<gene>
    <name evidence="7" type="ORF">WH47_10866</name>
</gene>
<proteinExistence type="inferred from homology"/>
<reference evidence="7 8" key="1">
    <citation type="submission" date="2015-07" db="EMBL/GenBank/DDBJ databases">
        <title>The genome of Habropoda laboriosa.</title>
        <authorList>
            <person name="Pan H."/>
            <person name="Kapheim K."/>
        </authorList>
    </citation>
    <scope>NUCLEOTIDE SEQUENCE [LARGE SCALE GENOMIC DNA]</scope>
    <source>
        <strain evidence="7">0110345459</strain>
    </source>
</reference>